<feature type="region of interest" description="Disordered" evidence="1">
    <location>
        <begin position="1"/>
        <end position="25"/>
    </location>
</feature>
<accession>A0ABN3DDG4</accession>
<dbReference type="EMBL" id="BAAART010000047">
    <property type="protein sequence ID" value="GAA2228186.1"/>
    <property type="molecule type" value="Genomic_DNA"/>
</dbReference>
<evidence type="ECO:0000313" key="2">
    <source>
        <dbReference type="EMBL" id="GAA2228186.1"/>
    </source>
</evidence>
<feature type="compositionally biased region" description="Gly residues" evidence="1">
    <location>
        <begin position="1"/>
        <end position="10"/>
    </location>
</feature>
<gene>
    <name evidence="2" type="ORF">GCM10010104_21050</name>
</gene>
<comment type="caution">
    <text evidence="2">The sequence shown here is derived from an EMBL/GenBank/DDBJ whole genome shotgun (WGS) entry which is preliminary data.</text>
</comment>
<organism evidence="2 3">
    <name type="scientific">Streptomyces indiaensis</name>
    <dbReference type="NCBI Taxonomy" id="284033"/>
    <lineage>
        <taxon>Bacteria</taxon>
        <taxon>Bacillati</taxon>
        <taxon>Actinomycetota</taxon>
        <taxon>Actinomycetes</taxon>
        <taxon>Kitasatosporales</taxon>
        <taxon>Streptomycetaceae</taxon>
        <taxon>Streptomyces</taxon>
    </lineage>
</organism>
<evidence type="ECO:0000313" key="3">
    <source>
        <dbReference type="Proteomes" id="UP001501474"/>
    </source>
</evidence>
<evidence type="ECO:0000256" key="1">
    <source>
        <dbReference type="SAM" id="MobiDB-lite"/>
    </source>
</evidence>
<keyword evidence="3" id="KW-1185">Reference proteome</keyword>
<reference evidence="2 3" key="1">
    <citation type="journal article" date="2019" name="Int. J. Syst. Evol. Microbiol.">
        <title>The Global Catalogue of Microorganisms (GCM) 10K type strain sequencing project: providing services to taxonomists for standard genome sequencing and annotation.</title>
        <authorList>
            <consortium name="The Broad Institute Genomics Platform"/>
            <consortium name="The Broad Institute Genome Sequencing Center for Infectious Disease"/>
            <person name="Wu L."/>
            <person name="Ma J."/>
        </authorList>
    </citation>
    <scope>NUCLEOTIDE SEQUENCE [LARGE SCALE GENOMIC DNA]</scope>
    <source>
        <strain evidence="2 3">JCM 3053</strain>
    </source>
</reference>
<feature type="region of interest" description="Disordered" evidence="1">
    <location>
        <begin position="46"/>
        <end position="66"/>
    </location>
</feature>
<sequence>MRFETGGGGSVAKCGAPTKTGGRCQRKVVTGTSRCPVHQGPWSAYGVAQRKDKEAKEKKRRIRNKG</sequence>
<proteinExistence type="predicted"/>
<name>A0ABN3DDG4_9ACTN</name>
<protein>
    <submittedName>
        <fullName evidence="2">Uncharacterized protein</fullName>
    </submittedName>
</protein>
<dbReference type="Proteomes" id="UP001501474">
    <property type="component" value="Unassembled WGS sequence"/>
</dbReference>